<feature type="compositionally biased region" description="Basic and acidic residues" evidence="1">
    <location>
        <begin position="128"/>
        <end position="139"/>
    </location>
</feature>
<gene>
    <name evidence="2" type="ORF">BDW02DRAFT_536161</name>
</gene>
<dbReference type="OrthoDB" id="3797183at2759"/>
<sequence>MATQPTALLQKRTKSGRAIATKKPRQNVIINTANVTSRPWLTRMQNISEEDVFIIHCRDNLVPGSTGVKDWDAVAEEFNKRFRGGGKKTLAGATMSRRCGIARKRFLVDNPEYRAALVYTVPVQMDEENKSEQSGKEVVEPSAENGFRDATDEVEDGGVDLTSIVHGEAFNALPMRQHEILSRSPTRLPGYYDPSAIPEQISPITRAKFHLRHRTDEPITFRFPDTHEENLSRDDPQFADADTLIAVSPFYARMAREDPQDTAIEVPKHISIRTVNIFVQIISPEPTTQLPSHYLWKSRRQVPGTYDRFGAIEVEKIIWTVDALFDLLWFSSHMEVFWVVDMVIDRLHWMYTEQNQLRDIFHKMPTEHFIANDQNHAPQLPTVDHVQASLTAEDFVEHIERVVAHPLDIPTLRFVADVLHALGAEPHEYLITTSPSLEARDIFARADAKSLDITTRDKFCVRYHHHDSSDSCYTSHHAYPPSYFINRLYATSSSQELFALSDGLLSASSLTNLLYSSDDNTKLKKDNSSTEMLDGEKMVLEMETRLELAKDALRMARDAGEAGKTNAIAEARKVVEGMYG</sequence>
<evidence type="ECO:0000256" key="1">
    <source>
        <dbReference type="SAM" id="MobiDB-lite"/>
    </source>
</evidence>
<proteinExistence type="predicted"/>
<reference evidence="2" key="1">
    <citation type="submission" date="2020-01" db="EMBL/GenBank/DDBJ databases">
        <authorList>
            <consortium name="DOE Joint Genome Institute"/>
            <person name="Haridas S."/>
            <person name="Albert R."/>
            <person name="Binder M."/>
            <person name="Bloem J."/>
            <person name="Labutti K."/>
            <person name="Salamov A."/>
            <person name="Andreopoulos B."/>
            <person name="Baker S.E."/>
            <person name="Barry K."/>
            <person name="Bills G."/>
            <person name="Bluhm B.H."/>
            <person name="Cannon C."/>
            <person name="Castanera R."/>
            <person name="Culley D.E."/>
            <person name="Daum C."/>
            <person name="Ezra D."/>
            <person name="Gonzalez J.B."/>
            <person name="Henrissat B."/>
            <person name="Kuo A."/>
            <person name="Liang C."/>
            <person name="Lipzen A."/>
            <person name="Lutzoni F."/>
            <person name="Magnuson J."/>
            <person name="Mondo S."/>
            <person name="Nolan M."/>
            <person name="Ohm R."/>
            <person name="Pangilinan J."/>
            <person name="Park H.-J."/>
            <person name="Ramirez L."/>
            <person name="Alfaro M."/>
            <person name="Sun H."/>
            <person name="Tritt A."/>
            <person name="Yoshinaga Y."/>
            <person name="Zwiers L.-H."/>
            <person name="Turgeon B.G."/>
            <person name="Goodwin S.B."/>
            <person name="Spatafora J.W."/>
            <person name="Crous P.W."/>
            <person name="Grigoriev I.V."/>
        </authorList>
    </citation>
    <scope>NUCLEOTIDE SEQUENCE</scope>
    <source>
        <strain evidence="2">P77</strain>
    </source>
</reference>
<dbReference type="AlphaFoldDB" id="A0A6A5JZ11"/>
<evidence type="ECO:0000313" key="2">
    <source>
        <dbReference type="EMBL" id="KAF1829481.1"/>
    </source>
</evidence>
<dbReference type="Proteomes" id="UP000800040">
    <property type="component" value="Unassembled WGS sequence"/>
</dbReference>
<accession>A0A6A5JZ11</accession>
<feature type="region of interest" description="Disordered" evidence="1">
    <location>
        <begin position="128"/>
        <end position="150"/>
    </location>
</feature>
<dbReference type="EMBL" id="ML975441">
    <property type="protein sequence ID" value="KAF1829481.1"/>
    <property type="molecule type" value="Genomic_DNA"/>
</dbReference>
<feature type="non-terminal residue" evidence="2">
    <location>
        <position position="580"/>
    </location>
</feature>
<protein>
    <submittedName>
        <fullName evidence="2">Uncharacterized protein</fullName>
    </submittedName>
</protein>
<keyword evidence="3" id="KW-1185">Reference proteome</keyword>
<evidence type="ECO:0000313" key="3">
    <source>
        <dbReference type="Proteomes" id="UP000800040"/>
    </source>
</evidence>
<organism evidence="2 3">
    <name type="scientific">Decorospora gaudefroyi</name>
    <dbReference type="NCBI Taxonomy" id="184978"/>
    <lineage>
        <taxon>Eukaryota</taxon>
        <taxon>Fungi</taxon>
        <taxon>Dikarya</taxon>
        <taxon>Ascomycota</taxon>
        <taxon>Pezizomycotina</taxon>
        <taxon>Dothideomycetes</taxon>
        <taxon>Pleosporomycetidae</taxon>
        <taxon>Pleosporales</taxon>
        <taxon>Pleosporineae</taxon>
        <taxon>Pleosporaceae</taxon>
        <taxon>Decorospora</taxon>
    </lineage>
</organism>
<name>A0A6A5JZ11_9PLEO</name>